<dbReference type="CDD" id="cd08831">
    <property type="entry name" value="ArfGap_ArfGap2_3_like"/>
    <property type="match status" value="1"/>
</dbReference>
<dbReference type="PRINTS" id="PR00405">
    <property type="entry name" value="REVINTRACTNG"/>
</dbReference>
<accession>A0A1U7LH23</accession>
<dbReference type="GO" id="GO:0008270">
    <property type="term" value="F:zinc ion binding"/>
    <property type="evidence" value="ECO:0007669"/>
    <property type="project" value="UniProtKB-KW"/>
</dbReference>
<feature type="region of interest" description="Disordered" evidence="6">
    <location>
        <begin position="270"/>
        <end position="295"/>
    </location>
</feature>
<dbReference type="Pfam" id="PF01412">
    <property type="entry name" value="ArfGap"/>
    <property type="match status" value="1"/>
</dbReference>
<gene>
    <name evidence="8" type="ORF">NEOLI_001866</name>
</gene>
<feature type="compositionally biased region" description="Low complexity" evidence="6">
    <location>
        <begin position="277"/>
        <end position="290"/>
    </location>
</feature>
<dbReference type="PANTHER" id="PTHR45686:SF4">
    <property type="entry name" value="ADP-RIBOSYLATION FACTOR GTPASE ACTIVATING PROTEIN 3, ISOFORM H"/>
    <property type="match status" value="1"/>
</dbReference>
<dbReference type="InterPro" id="IPR037278">
    <property type="entry name" value="ARFGAP/RecO"/>
</dbReference>
<dbReference type="GO" id="GO:0005096">
    <property type="term" value="F:GTPase activator activity"/>
    <property type="evidence" value="ECO:0007669"/>
    <property type="project" value="UniProtKB-KW"/>
</dbReference>
<feature type="domain" description="Arf-GAP" evidence="7">
    <location>
        <begin position="29"/>
        <end position="148"/>
    </location>
</feature>
<dbReference type="InterPro" id="IPR038508">
    <property type="entry name" value="ArfGAP_dom_sf"/>
</dbReference>
<feature type="region of interest" description="Disordered" evidence="6">
    <location>
        <begin position="163"/>
        <end position="230"/>
    </location>
</feature>
<evidence type="ECO:0000256" key="3">
    <source>
        <dbReference type="ARBA" id="ARBA00022771"/>
    </source>
</evidence>
<dbReference type="GO" id="GO:0000139">
    <property type="term" value="C:Golgi membrane"/>
    <property type="evidence" value="ECO:0007669"/>
    <property type="project" value="GOC"/>
</dbReference>
<dbReference type="SMART" id="SM00105">
    <property type="entry name" value="ArfGap"/>
    <property type="match status" value="1"/>
</dbReference>
<comment type="caution">
    <text evidence="8">The sequence shown here is derived from an EMBL/GenBank/DDBJ whole genome shotgun (WGS) entry which is preliminary data.</text>
</comment>
<keyword evidence="2" id="KW-0479">Metal-binding</keyword>
<organism evidence="8 9">
    <name type="scientific">Neolecta irregularis (strain DAH-3)</name>
    <dbReference type="NCBI Taxonomy" id="1198029"/>
    <lineage>
        <taxon>Eukaryota</taxon>
        <taxon>Fungi</taxon>
        <taxon>Dikarya</taxon>
        <taxon>Ascomycota</taxon>
        <taxon>Taphrinomycotina</taxon>
        <taxon>Neolectales</taxon>
        <taxon>Neolectaceae</taxon>
        <taxon>Neolecta</taxon>
    </lineage>
</organism>
<evidence type="ECO:0000256" key="1">
    <source>
        <dbReference type="ARBA" id="ARBA00022468"/>
    </source>
</evidence>
<evidence type="ECO:0000313" key="9">
    <source>
        <dbReference type="Proteomes" id="UP000186594"/>
    </source>
</evidence>
<keyword evidence="4" id="KW-0862">Zinc</keyword>
<dbReference type="AlphaFoldDB" id="A0A1U7LH23"/>
<keyword evidence="3 5" id="KW-0863">Zinc-finger</keyword>
<keyword evidence="9" id="KW-1185">Reference proteome</keyword>
<feature type="compositionally biased region" description="Polar residues" evidence="6">
    <location>
        <begin position="195"/>
        <end position="215"/>
    </location>
</feature>
<evidence type="ECO:0000313" key="8">
    <source>
        <dbReference type="EMBL" id="OLL21956.1"/>
    </source>
</evidence>
<dbReference type="Proteomes" id="UP000186594">
    <property type="component" value="Unassembled WGS sequence"/>
</dbReference>
<dbReference type="SUPFAM" id="SSF57863">
    <property type="entry name" value="ArfGap/RecO-like zinc finger"/>
    <property type="match status" value="1"/>
</dbReference>
<dbReference type="PROSITE" id="PS50115">
    <property type="entry name" value="ARFGAP"/>
    <property type="match status" value="1"/>
</dbReference>
<evidence type="ECO:0000256" key="2">
    <source>
        <dbReference type="ARBA" id="ARBA00022723"/>
    </source>
</evidence>
<dbReference type="InterPro" id="IPR001164">
    <property type="entry name" value="ArfGAP_dom"/>
</dbReference>
<dbReference type="OMA" id="PANQVCF"/>
<sequence>MGFIMEAGLRLTFLHQPQHPKMASEQPTKEYAHLLFDKLRDSHCFDCNARSPTWSSVPFGVYLCLDCSSVHRNLGVHVSFVRSTVLDTWTWEQLRLMKVGGNKSAQEFYTKHGGGSALRADANNKYTGRAALLYKDELKRRAAEDARLNLTVEIGKEPETQAKGEDDFFSSWDKPMITKSTPPPSRTATPPVIGTIQSPADVSTAPRTTTSSAIRSTKSHPKKTATTKKPKIQVKRINEGIDFEAAERSAREEAERVAKLGYDEAEEAKAAGEINHSTSSSTMKPKPSASVKETTQSLAKLGFGQVAGPTPAQKPASTVPRKMGFASIGVSSTPTSADDAYAREKFGNQRGISSDQYFGRGTYDEDAAKEAKTRLQEFGGATAISSASYFGHEEPEAEHGDDLEGTARELARRIIGTSVEDLSQLKDLASAASGKLQEYIAKYNV</sequence>
<dbReference type="Gene3D" id="1.10.220.150">
    <property type="entry name" value="Arf GTPase activating protein"/>
    <property type="match status" value="1"/>
</dbReference>
<proteinExistence type="predicted"/>
<dbReference type="PANTHER" id="PTHR45686">
    <property type="entry name" value="ADP-RIBOSYLATION FACTOR GTPASE ACTIVATING PROTEIN 3, ISOFORM H-RELATED"/>
    <property type="match status" value="1"/>
</dbReference>
<evidence type="ECO:0000259" key="7">
    <source>
        <dbReference type="PROSITE" id="PS50115"/>
    </source>
</evidence>
<name>A0A1U7LH23_NEOID</name>
<dbReference type="STRING" id="1198029.A0A1U7LH23"/>
<feature type="compositionally biased region" description="Basic residues" evidence="6">
    <location>
        <begin position="217"/>
        <end position="230"/>
    </location>
</feature>
<keyword evidence="1" id="KW-0343">GTPase activation</keyword>
<dbReference type="OrthoDB" id="983479at2759"/>
<protein>
    <submittedName>
        <fullName evidence="8">ADP-ribosylation factor GTPase-activating protein glo3</fullName>
    </submittedName>
</protein>
<dbReference type="EMBL" id="LXFE01004103">
    <property type="protein sequence ID" value="OLL21956.1"/>
    <property type="molecule type" value="Genomic_DNA"/>
</dbReference>
<reference evidence="8 9" key="1">
    <citation type="submission" date="2016-04" db="EMBL/GenBank/DDBJ databases">
        <title>Evolutionary innovation and constraint leading to complex multicellularity in the Ascomycota.</title>
        <authorList>
            <person name="Cisse O."/>
            <person name="Nguyen A."/>
            <person name="Hewitt D.A."/>
            <person name="Jedd G."/>
            <person name="Stajich J.E."/>
        </authorList>
    </citation>
    <scope>NUCLEOTIDE SEQUENCE [LARGE SCALE GENOMIC DNA]</scope>
    <source>
        <strain evidence="8 9">DAH-3</strain>
    </source>
</reference>
<evidence type="ECO:0000256" key="6">
    <source>
        <dbReference type="SAM" id="MobiDB-lite"/>
    </source>
</evidence>
<evidence type="ECO:0000256" key="4">
    <source>
        <dbReference type="ARBA" id="ARBA00022833"/>
    </source>
</evidence>
<dbReference type="GO" id="GO:0048205">
    <property type="term" value="P:COPI coating of Golgi vesicle"/>
    <property type="evidence" value="ECO:0007669"/>
    <property type="project" value="TreeGrafter"/>
</dbReference>
<evidence type="ECO:0000256" key="5">
    <source>
        <dbReference type="PROSITE-ProRule" id="PRU00288"/>
    </source>
</evidence>